<evidence type="ECO:0000256" key="7">
    <source>
        <dbReference type="PROSITE-ProRule" id="PRU01360"/>
    </source>
</evidence>
<dbReference type="Proteomes" id="UP000305848">
    <property type="component" value="Unassembled WGS sequence"/>
</dbReference>
<keyword evidence="11" id="KW-1185">Reference proteome</keyword>
<evidence type="ECO:0000256" key="6">
    <source>
        <dbReference type="ARBA" id="ARBA00023237"/>
    </source>
</evidence>
<feature type="domain" description="TonB-dependent receptor plug" evidence="9">
    <location>
        <begin position="251"/>
        <end position="348"/>
    </location>
</feature>
<dbReference type="InterPro" id="IPR023996">
    <property type="entry name" value="TonB-dep_OMP_SusC/RagA"/>
</dbReference>
<evidence type="ECO:0000256" key="4">
    <source>
        <dbReference type="ARBA" id="ARBA00022692"/>
    </source>
</evidence>
<evidence type="ECO:0000256" key="2">
    <source>
        <dbReference type="ARBA" id="ARBA00022448"/>
    </source>
</evidence>
<dbReference type="InterPro" id="IPR036942">
    <property type="entry name" value="Beta-barrel_TonB_sf"/>
</dbReference>
<dbReference type="PROSITE" id="PS52016">
    <property type="entry name" value="TONB_DEPENDENT_REC_3"/>
    <property type="match status" value="1"/>
</dbReference>
<reference evidence="10 11" key="1">
    <citation type="submission" date="2019-05" db="EMBL/GenBank/DDBJ databases">
        <title>Panacibacter sp. strain 17mud1-8 Genome sequencing and assembly.</title>
        <authorList>
            <person name="Chhetri G."/>
        </authorList>
    </citation>
    <scope>NUCLEOTIDE SEQUENCE [LARGE SCALE GENOMIC DNA]</scope>
    <source>
        <strain evidence="10 11">17mud1-8</strain>
    </source>
</reference>
<dbReference type="EMBL" id="SZQL01000005">
    <property type="protein sequence ID" value="TKK69412.1"/>
    <property type="molecule type" value="Genomic_DNA"/>
</dbReference>
<evidence type="ECO:0000259" key="9">
    <source>
        <dbReference type="Pfam" id="PF07715"/>
    </source>
</evidence>
<dbReference type="Pfam" id="PF13715">
    <property type="entry name" value="CarbopepD_reg_2"/>
    <property type="match status" value="1"/>
</dbReference>
<dbReference type="SUPFAM" id="SSF49464">
    <property type="entry name" value="Carboxypeptidase regulatory domain-like"/>
    <property type="match status" value="1"/>
</dbReference>
<evidence type="ECO:0000256" key="5">
    <source>
        <dbReference type="ARBA" id="ARBA00023136"/>
    </source>
</evidence>
<dbReference type="InterPro" id="IPR012910">
    <property type="entry name" value="Plug_dom"/>
</dbReference>
<organism evidence="10 11">
    <name type="scientific">Ilyomonas limi</name>
    <dbReference type="NCBI Taxonomy" id="2575867"/>
    <lineage>
        <taxon>Bacteria</taxon>
        <taxon>Pseudomonadati</taxon>
        <taxon>Bacteroidota</taxon>
        <taxon>Chitinophagia</taxon>
        <taxon>Chitinophagales</taxon>
        <taxon>Chitinophagaceae</taxon>
        <taxon>Ilyomonas</taxon>
    </lineage>
</organism>
<dbReference type="NCBIfam" id="TIGR04057">
    <property type="entry name" value="SusC_RagA_signa"/>
    <property type="match status" value="1"/>
</dbReference>
<dbReference type="NCBIfam" id="TIGR04056">
    <property type="entry name" value="OMP_RagA_SusC"/>
    <property type="match status" value="1"/>
</dbReference>
<evidence type="ECO:0000313" key="11">
    <source>
        <dbReference type="Proteomes" id="UP000305848"/>
    </source>
</evidence>
<dbReference type="InterPro" id="IPR039426">
    <property type="entry name" value="TonB-dep_rcpt-like"/>
</dbReference>
<dbReference type="InterPro" id="IPR023997">
    <property type="entry name" value="TonB-dep_OMP_SusC/RagA_CS"/>
</dbReference>
<proteinExistence type="inferred from homology"/>
<sequence length="1142" mass="127030">MIIYPKVNKVMQISNCLNRHIYTFMKAGFLPLLFVLSLAGTTYALPTAGQEVLEEKITLSAEQKEVKTILSEITRLTDVKFVYSAEKIPARKRVSLFVRDEKLADVLNKLLDPLNVSYNLVGNQIILAQNKESKAAADSEQKQISISSAVYNSYLAREVSGKITDETGTPLAGASVAVKGTQKGTITAADGSYTINAETGDILEVSMIGYQTTSVTITDAASLAIVLKSTNANLNEVVVTALGIKRDEKALGYAVQKVSGSAIQTVKGVDAATSLTGRVSGLVIKNSTEFFASPTIELRGEGALLVIDGVPYGNMTLRDVPADDIASIDVLKGPTASALYGSRASGGVMLITTKKGAGKGLSVNINSNTMFQLGFLAIPKIQTHYGRGQYGQIDNDYVWGPRLDAGNTATDWNPETKQFEENRPMLSLGKDNLKNFMQTGVITNNNISVSQSGEYGSFRASLNHIYNQGQFPNAKLNMYNFTVGGELKATDKFTLESHMGISRREAPQVWGTGYGNQGYLYQLVMWTGPEYDIRQYQDYWKVPNQTQNWMYTAWYDNPYLIAYEKLNGIEQNTINANLTANYKFTKDLNLLVRLGYDVYSNKETWRNPTANIFSTRGGWDAKGRYSISQARGWSTNDDIILSYNKKLGDWTFDAMGGGTIYRWVDESLNASTKNGLISPTFYSLAGSVEPPTISQGYSARQVNSLYGRASIGWRNAVFVDATGRNDWNSSQPKENRDYFYPSIGSSVVLSEFLKTPKWLDMWKIRGSWATFKTPADVYATNRLYSTTTSAWNGLNSASYPGDLLGLNLLPSSQRTWEIGTAAYLFKKRLHADIAYFNKYYYNQLTAVSIPNSSGFSSTLLNTDETFVRRGIEITLEGSIIRKKNFEWNSIINWSNQHRYYVDIDSVYSPKSPWVKKGERLDTYTAYYWLTDANGKVIHNNGMPVESDYVKKYGYGDPDFSFGFINNFTIGNFMVGINVDGRIGGLMYDYIWDKMFDTGTNPETDNQYRYDEVVNGLKNYVGKGVKVVSGDVTYDNFGNIVTDTRKYAENDVPVSYQDYTQKFRGGNEGILSESFVKVREISVGYRFPATVLGKTGIKNASIALTAQNVFLWTKFKFSDPDIDTENLNAPSQRIVGVNIKLGF</sequence>
<dbReference type="Pfam" id="PF07660">
    <property type="entry name" value="STN"/>
    <property type="match status" value="1"/>
</dbReference>
<dbReference type="Gene3D" id="2.60.40.1120">
    <property type="entry name" value="Carboxypeptidase-like, regulatory domain"/>
    <property type="match status" value="1"/>
</dbReference>
<dbReference type="Gene3D" id="2.40.170.20">
    <property type="entry name" value="TonB-dependent receptor, beta-barrel domain"/>
    <property type="match status" value="1"/>
</dbReference>
<comment type="similarity">
    <text evidence="7">Belongs to the TonB-dependent receptor family.</text>
</comment>
<dbReference type="Pfam" id="PF07715">
    <property type="entry name" value="Plug"/>
    <property type="match status" value="1"/>
</dbReference>
<dbReference type="SUPFAM" id="SSF56935">
    <property type="entry name" value="Porins"/>
    <property type="match status" value="1"/>
</dbReference>
<dbReference type="GO" id="GO:0009279">
    <property type="term" value="C:cell outer membrane"/>
    <property type="evidence" value="ECO:0007669"/>
    <property type="project" value="UniProtKB-SubCell"/>
</dbReference>
<keyword evidence="6 7" id="KW-0998">Cell outer membrane</keyword>
<feature type="domain" description="Secretin/TonB short N-terminal" evidence="8">
    <location>
        <begin position="80"/>
        <end position="128"/>
    </location>
</feature>
<dbReference type="InterPro" id="IPR008969">
    <property type="entry name" value="CarboxyPept-like_regulatory"/>
</dbReference>
<gene>
    <name evidence="10" type="ORF">FC093_08855</name>
</gene>
<evidence type="ECO:0000256" key="3">
    <source>
        <dbReference type="ARBA" id="ARBA00022452"/>
    </source>
</evidence>
<keyword evidence="4 7" id="KW-0812">Transmembrane</keyword>
<keyword evidence="5 7" id="KW-0472">Membrane</keyword>
<dbReference type="Gene3D" id="2.170.130.10">
    <property type="entry name" value="TonB-dependent receptor, plug domain"/>
    <property type="match status" value="1"/>
</dbReference>
<comment type="subcellular location">
    <subcellularLocation>
        <location evidence="1 7">Cell outer membrane</location>
        <topology evidence="1 7">Multi-pass membrane protein</topology>
    </subcellularLocation>
</comment>
<comment type="caution">
    <text evidence="10">The sequence shown here is derived from an EMBL/GenBank/DDBJ whole genome shotgun (WGS) entry which is preliminary data.</text>
</comment>
<dbReference type="InterPro" id="IPR037066">
    <property type="entry name" value="Plug_dom_sf"/>
</dbReference>
<evidence type="ECO:0000313" key="10">
    <source>
        <dbReference type="EMBL" id="TKK69412.1"/>
    </source>
</evidence>
<dbReference type="AlphaFoldDB" id="A0A4U3L3F0"/>
<dbReference type="Gene3D" id="3.55.50.30">
    <property type="match status" value="1"/>
</dbReference>
<keyword evidence="3 7" id="KW-1134">Transmembrane beta strand</keyword>
<keyword evidence="2 7" id="KW-0813">Transport</keyword>
<dbReference type="OrthoDB" id="9768177at2"/>
<dbReference type="InterPro" id="IPR011662">
    <property type="entry name" value="Secretin/TonB_short_N"/>
</dbReference>
<evidence type="ECO:0000259" key="8">
    <source>
        <dbReference type="Pfam" id="PF07660"/>
    </source>
</evidence>
<accession>A0A4U3L3F0</accession>
<evidence type="ECO:0000256" key="1">
    <source>
        <dbReference type="ARBA" id="ARBA00004571"/>
    </source>
</evidence>
<name>A0A4U3L3F0_9BACT</name>
<protein>
    <submittedName>
        <fullName evidence="10">SusC/RagA family TonB-linked outer membrane protein</fullName>
    </submittedName>
</protein>